<gene>
    <name evidence="1" type="ORF">Amon02_000360700</name>
</gene>
<organism evidence="1 2">
    <name type="scientific">Ambrosiozyma monospora</name>
    <name type="common">Yeast</name>
    <name type="synonym">Endomycopsis monosporus</name>
    <dbReference type="NCBI Taxonomy" id="43982"/>
    <lineage>
        <taxon>Eukaryota</taxon>
        <taxon>Fungi</taxon>
        <taxon>Dikarya</taxon>
        <taxon>Ascomycota</taxon>
        <taxon>Saccharomycotina</taxon>
        <taxon>Pichiomycetes</taxon>
        <taxon>Pichiales</taxon>
        <taxon>Pichiaceae</taxon>
        <taxon>Ambrosiozyma</taxon>
    </lineage>
</organism>
<dbReference type="Proteomes" id="UP001165064">
    <property type="component" value="Unassembled WGS sequence"/>
</dbReference>
<proteinExistence type="predicted"/>
<comment type="caution">
    <text evidence="1">The sequence shown here is derived from an EMBL/GenBank/DDBJ whole genome shotgun (WGS) entry which is preliminary data.</text>
</comment>
<name>A0ACB5T1C6_AMBMO</name>
<sequence>MCLLIQKNPIEPEVSVEPVEPVDPEVSVEPVDPVEPELVSVEPVEPVDEFEPDDESVEEPVALESEEEFEELLELSLEVLPPELDALASLLLLDDESLLKAFRKLKDELKDDSPVATALGNVFGIGRDRVEVEKATMKSTDVLIFMM</sequence>
<dbReference type="EMBL" id="BSXS01002326">
    <property type="protein sequence ID" value="GME78788.1"/>
    <property type="molecule type" value="Genomic_DNA"/>
</dbReference>
<evidence type="ECO:0000313" key="2">
    <source>
        <dbReference type="Proteomes" id="UP001165064"/>
    </source>
</evidence>
<accession>A0ACB5T1C6</accession>
<keyword evidence="2" id="KW-1185">Reference proteome</keyword>
<protein>
    <submittedName>
        <fullName evidence="1">Unnamed protein product</fullName>
    </submittedName>
</protein>
<evidence type="ECO:0000313" key="1">
    <source>
        <dbReference type="EMBL" id="GME78788.1"/>
    </source>
</evidence>
<reference evidence="1" key="1">
    <citation type="submission" date="2023-04" db="EMBL/GenBank/DDBJ databases">
        <title>Ambrosiozyma monospora NBRC 10751.</title>
        <authorList>
            <person name="Ichikawa N."/>
            <person name="Sato H."/>
            <person name="Tonouchi N."/>
        </authorList>
    </citation>
    <scope>NUCLEOTIDE SEQUENCE</scope>
    <source>
        <strain evidence="1">NBRC 10751</strain>
    </source>
</reference>